<dbReference type="PANTHER" id="PTHR21022">
    <property type="entry name" value="PREPHENATE DEHYDRATASE P PROTEIN"/>
    <property type="match status" value="1"/>
</dbReference>
<comment type="caution">
    <text evidence="7">The sequence shown here is derived from an EMBL/GenBank/DDBJ whole genome shotgun (WGS) entry which is preliminary data.</text>
</comment>
<reference evidence="7 8" key="1">
    <citation type="journal article" date="2018" name="Evol. Lett.">
        <title>Horizontal gene cluster transfer increased hallucinogenic mushroom diversity.</title>
        <authorList>
            <person name="Reynolds H.T."/>
            <person name="Vijayakumar V."/>
            <person name="Gluck-Thaler E."/>
            <person name="Korotkin H.B."/>
            <person name="Matheny P.B."/>
            <person name="Slot J.C."/>
        </authorList>
    </citation>
    <scope>NUCLEOTIDE SEQUENCE [LARGE SCALE GENOMIC DNA]</scope>
    <source>
        <strain evidence="7 8">2629</strain>
    </source>
</reference>
<dbReference type="Gene3D" id="3.40.190.10">
    <property type="entry name" value="Periplasmic binding protein-like II"/>
    <property type="match status" value="1"/>
</dbReference>
<keyword evidence="4" id="KW-0456">Lyase</keyword>
<keyword evidence="8" id="KW-1185">Reference proteome</keyword>
<keyword evidence="3" id="KW-0584">Phenylalanine biosynthesis</keyword>
<gene>
    <name evidence="7" type="ORF">CVT24_001062</name>
</gene>
<evidence type="ECO:0000313" key="8">
    <source>
        <dbReference type="Proteomes" id="UP000284842"/>
    </source>
</evidence>
<evidence type="ECO:0000256" key="5">
    <source>
        <dbReference type="ARBA" id="ARBA00029440"/>
    </source>
</evidence>
<dbReference type="FunCoup" id="A0A409VWY6">
    <property type="interactions" value="256"/>
</dbReference>
<evidence type="ECO:0000313" key="7">
    <source>
        <dbReference type="EMBL" id="PPQ70775.1"/>
    </source>
</evidence>
<comment type="pathway">
    <text evidence="5">Amino-acid biosynthesis.</text>
</comment>
<dbReference type="AlphaFoldDB" id="A0A409VWY6"/>
<proteinExistence type="predicted"/>
<dbReference type="EMBL" id="NHTK01005941">
    <property type="protein sequence ID" value="PPQ70775.1"/>
    <property type="molecule type" value="Genomic_DNA"/>
</dbReference>
<protein>
    <recommendedName>
        <fullName evidence="6">Prephenate dehydratase domain-containing protein</fullName>
    </recommendedName>
</protein>
<dbReference type="Pfam" id="PF00800">
    <property type="entry name" value="PDT"/>
    <property type="match status" value="1"/>
</dbReference>
<evidence type="ECO:0000256" key="4">
    <source>
        <dbReference type="ARBA" id="ARBA00023239"/>
    </source>
</evidence>
<dbReference type="InParanoid" id="A0A409VWY6"/>
<dbReference type="GO" id="GO:0009094">
    <property type="term" value="P:L-phenylalanine biosynthetic process"/>
    <property type="evidence" value="ECO:0007669"/>
    <property type="project" value="UniProtKB-KW"/>
</dbReference>
<accession>A0A409VWY6</accession>
<dbReference type="PANTHER" id="PTHR21022:SF19">
    <property type="entry name" value="PREPHENATE DEHYDRATASE-RELATED"/>
    <property type="match status" value="1"/>
</dbReference>
<dbReference type="InterPro" id="IPR001086">
    <property type="entry name" value="Preph_deHydtase"/>
</dbReference>
<dbReference type="SUPFAM" id="SSF53850">
    <property type="entry name" value="Periplasmic binding protein-like II"/>
    <property type="match status" value="1"/>
</dbReference>
<sequence length="196" mass="21252">ILQTQQTQALGQCRDFISQNLAAAELVKTSSTAAAAQALLQRGSDSAAICSSICATLFDGLDILRHGIQNEASNFTRFFVIAHTRQASIPPVLSQKCEMKALLRISAPSPSAPPISGSCSYDIMKFLKTLDLFATRIDRRPSANALPFHSTYFVEVHGHSRECAVASSLDEWTDDVEKAISRVEKLGGSIKLVGLW</sequence>
<evidence type="ECO:0000259" key="6">
    <source>
        <dbReference type="PROSITE" id="PS51171"/>
    </source>
</evidence>
<feature type="domain" description="Prephenate dehydratase" evidence="6">
    <location>
        <begin position="1"/>
        <end position="83"/>
    </location>
</feature>
<dbReference type="OrthoDB" id="983542at2759"/>
<organism evidence="7 8">
    <name type="scientific">Panaeolus cyanescens</name>
    <dbReference type="NCBI Taxonomy" id="181874"/>
    <lineage>
        <taxon>Eukaryota</taxon>
        <taxon>Fungi</taxon>
        <taxon>Dikarya</taxon>
        <taxon>Basidiomycota</taxon>
        <taxon>Agaricomycotina</taxon>
        <taxon>Agaricomycetes</taxon>
        <taxon>Agaricomycetidae</taxon>
        <taxon>Agaricales</taxon>
        <taxon>Agaricineae</taxon>
        <taxon>Galeropsidaceae</taxon>
        <taxon>Panaeolus</taxon>
    </lineage>
</organism>
<evidence type="ECO:0000256" key="3">
    <source>
        <dbReference type="ARBA" id="ARBA00023222"/>
    </source>
</evidence>
<keyword evidence="1" id="KW-0028">Amino-acid biosynthesis</keyword>
<dbReference type="Proteomes" id="UP000284842">
    <property type="component" value="Unassembled WGS sequence"/>
</dbReference>
<dbReference type="GO" id="GO:0004664">
    <property type="term" value="F:prephenate dehydratase activity"/>
    <property type="evidence" value="ECO:0007669"/>
    <property type="project" value="InterPro"/>
</dbReference>
<dbReference type="STRING" id="181874.A0A409VWY6"/>
<keyword evidence="2" id="KW-0057">Aromatic amino acid biosynthesis</keyword>
<dbReference type="GO" id="GO:0005737">
    <property type="term" value="C:cytoplasm"/>
    <property type="evidence" value="ECO:0007669"/>
    <property type="project" value="TreeGrafter"/>
</dbReference>
<feature type="non-terminal residue" evidence="7">
    <location>
        <position position="1"/>
    </location>
</feature>
<evidence type="ECO:0000256" key="2">
    <source>
        <dbReference type="ARBA" id="ARBA00023141"/>
    </source>
</evidence>
<evidence type="ECO:0000256" key="1">
    <source>
        <dbReference type="ARBA" id="ARBA00022605"/>
    </source>
</evidence>
<dbReference type="PROSITE" id="PS51171">
    <property type="entry name" value="PREPHENATE_DEHYDR_3"/>
    <property type="match status" value="1"/>
</dbReference>
<name>A0A409VWY6_9AGAR</name>